<dbReference type="CDD" id="cd18756">
    <property type="entry name" value="PIN_MtVapC15-VapC11-like"/>
    <property type="match status" value="1"/>
</dbReference>
<evidence type="ECO:0000259" key="7">
    <source>
        <dbReference type="Pfam" id="PF01850"/>
    </source>
</evidence>
<comment type="similarity">
    <text evidence="6">Belongs to the PINc/VapC protein family.</text>
</comment>
<comment type="function">
    <text evidence="6">Toxic component of a toxin-antitoxin (TA) system. An RNase.</text>
</comment>
<dbReference type="PANTHER" id="PTHR42740:SF1">
    <property type="entry name" value="RIBONUCLEASE VAPC3"/>
    <property type="match status" value="1"/>
</dbReference>
<comment type="cofactor">
    <cofactor evidence="6">
        <name>Mg(2+)</name>
        <dbReference type="ChEBI" id="CHEBI:18420"/>
    </cofactor>
</comment>
<keyword evidence="4 6" id="KW-0378">Hydrolase</keyword>
<dbReference type="EC" id="3.1.-.-" evidence="6"/>
<evidence type="ECO:0000256" key="6">
    <source>
        <dbReference type="HAMAP-Rule" id="MF_00265"/>
    </source>
</evidence>
<dbReference type="SUPFAM" id="SSF88723">
    <property type="entry name" value="PIN domain-like"/>
    <property type="match status" value="1"/>
</dbReference>
<dbReference type="EMBL" id="CP082781">
    <property type="protein sequence ID" value="UGS26480.1"/>
    <property type="molecule type" value="Genomic_DNA"/>
</dbReference>
<proteinExistence type="inferred from homology"/>
<keyword evidence="5 6" id="KW-0460">Magnesium</keyword>
<evidence type="ECO:0000256" key="1">
    <source>
        <dbReference type="ARBA" id="ARBA00022649"/>
    </source>
</evidence>
<keyword evidence="2 6" id="KW-0540">Nuclease</keyword>
<dbReference type="Proteomes" id="UP001199642">
    <property type="component" value="Chromosome"/>
</dbReference>
<evidence type="ECO:0000256" key="2">
    <source>
        <dbReference type="ARBA" id="ARBA00022722"/>
    </source>
</evidence>
<evidence type="ECO:0000313" key="9">
    <source>
        <dbReference type="Proteomes" id="UP001199642"/>
    </source>
</evidence>
<evidence type="ECO:0000256" key="4">
    <source>
        <dbReference type="ARBA" id="ARBA00022801"/>
    </source>
</evidence>
<dbReference type="InterPro" id="IPR002716">
    <property type="entry name" value="PIN_dom"/>
</dbReference>
<dbReference type="InterPro" id="IPR029060">
    <property type="entry name" value="PIN-like_dom_sf"/>
</dbReference>
<dbReference type="Gene3D" id="3.40.50.1010">
    <property type="entry name" value="5'-nuclease"/>
    <property type="match status" value="1"/>
</dbReference>
<sequence length="135" mass="14877">MILVDSSVWIDYLRDAPVPVVDELEDLIRSGADIRITEPVIMELLAGSSRNGDAVESLVNGLPLLRTDSMVDFRAAGELFRASRRNGRPIRSLVDCLIAAIAIRHDAALLHKDRDFAFLAEISPLRLHPSVPPPD</sequence>
<evidence type="ECO:0000256" key="3">
    <source>
        <dbReference type="ARBA" id="ARBA00022723"/>
    </source>
</evidence>
<keyword evidence="1 6" id="KW-1277">Toxin-antitoxin system</keyword>
<gene>
    <name evidence="6" type="primary">vapC</name>
    <name evidence="8" type="ORF">K8F61_17950</name>
</gene>
<name>A0ABY3RU37_9MICO</name>
<feature type="binding site" evidence="6">
    <location>
        <position position="5"/>
    </location>
    <ligand>
        <name>Mg(2+)</name>
        <dbReference type="ChEBI" id="CHEBI:18420"/>
    </ligand>
</feature>
<dbReference type="InterPro" id="IPR051749">
    <property type="entry name" value="PINc/VapC_TA_RNase"/>
</dbReference>
<dbReference type="InterPro" id="IPR022907">
    <property type="entry name" value="VapC_family"/>
</dbReference>
<reference evidence="8 9" key="1">
    <citation type="submission" date="2023-01" db="EMBL/GenBank/DDBJ databases">
        <title>Characterization of estradiol degrading bacteria Microbacterium sp. MZT7 and reveal degrading genes through genome analysis.</title>
        <authorList>
            <person name="Hao P."/>
            <person name="Gao Y."/>
        </authorList>
    </citation>
    <scope>NUCLEOTIDE SEQUENCE [LARGE SCALE GENOMIC DNA]</scope>
    <source>
        <strain evidence="8 9">MZT7</strain>
    </source>
</reference>
<protein>
    <recommendedName>
        <fullName evidence="6">Ribonuclease VapC</fullName>
        <shortName evidence="6">RNase VapC</shortName>
        <ecNumber evidence="6">3.1.-.-</ecNumber>
    </recommendedName>
    <alternativeName>
        <fullName evidence="6">Toxin VapC</fullName>
    </alternativeName>
</protein>
<dbReference type="HAMAP" id="MF_00265">
    <property type="entry name" value="VapC_Nob1"/>
    <property type="match status" value="1"/>
</dbReference>
<accession>A0ABY3RU37</accession>
<feature type="domain" description="PIN" evidence="7">
    <location>
        <begin position="2"/>
        <end position="117"/>
    </location>
</feature>
<keyword evidence="9" id="KW-1185">Reference proteome</keyword>
<dbReference type="Pfam" id="PF01850">
    <property type="entry name" value="PIN"/>
    <property type="match status" value="1"/>
</dbReference>
<evidence type="ECO:0000313" key="8">
    <source>
        <dbReference type="EMBL" id="UGS26480.1"/>
    </source>
</evidence>
<organism evidence="8 9">
    <name type="scientific">Microbacterium resistens</name>
    <dbReference type="NCBI Taxonomy" id="156977"/>
    <lineage>
        <taxon>Bacteria</taxon>
        <taxon>Bacillati</taxon>
        <taxon>Actinomycetota</taxon>
        <taxon>Actinomycetes</taxon>
        <taxon>Micrococcales</taxon>
        <taxon>Microbacteriaceae</taxon>
        <taxon>Microbacterium</taxon>
    </lineage>
</organism>
<dbReference type="RefSeq" id="WP_231820152.1">
    <property type="nucleotide sequence ID" value="NZ_CP082781.1"/>
</dbReference>
<feature type="binding site" evidence="6">
    <location>
        <position position="95"/>
    </location>
    <ligand>
        <name>Mg(2+)</name>
        <dbReference type="ChEBI" id="CHEBI:18420"/>
    </ligand>
</feature>
<keyword evidence="3 6" id="KW-0479">Metal-binding</keyword>
<evidence type="ECO:0000256" key="5">
    <source>
        <dbReference type="ARBA" id="ARBA00022842"/>
    </source>
</evidence>
<keyword evidence="6" id="KW-0800">Toxin</keyword>
<dbReference type="PANTHER" id="PTHR42740">
    <property type="entry name" value="RIBONUCLEASE VAPC3"/>
    <property type="match status" value="1"/>
</dbReference>